<dbReference type="GO" id="GO:0009229">
    <property type="term" value="P:thiamine diphosphate biosynthetic process"/>
    <property type="evidence" value="ECO:0007669"/>
    <property type="project" value="UniProtKB-UniRule"/>
</dbReference>
<dbReference type="SUPFAM" id="SSF51391">
    <property type="entry name" value="Thiamin phosphate synthase"/>
    <property type="match status" value="1"/>
</dbReference>
<protein>
    <recommendedName>
        <fullName evidence="9">Thiamine-phosphate synthase</fullName>
        <shortName evidence="9">TP synthase</shortName>
        <shortName evidence="9">TPS</shortName>
        <ecNumber evidence="9">2.5.1.3</ecNumber>
    </recommendedName>
    <alternativeName>
        <fullName evidence="9">Thiamine-phosphate pyrophosphorylase</fullName>
        <shortName evidence="9">TMP pyrophosphorylase</shortName>
        <shortName evidence="9">TMP-PPase</shortName>
    </alternativeName>
</protein>
<reference evidence="13 14" key="1">
    <citation type="journal article" date="2021" name="bioRxiv">
        <title>Unique metabolic strategies in Hadean analogues reveal hints for primordial physiology.</title>
        <authorList>
            <person name="Nobu M.K."/>
            <person name="Nakai R."/>
            <person name="Tamazawa S."/>
            <person name="Mori H."/>
            <person name="Toyoda A."/>
            <person name="Ijiri A."/>
            <person name="Suzuki S."/>
            <person name="Kurokawa K."/>
            <person name="Kamagata Y."/>
            <person name="Tamaki H."/>
        </authorList>
    </citation>
    <scope>NUCLEOTIDE SEQUENCE [LARGE SCALE GENOMIC DNA]</scope>
    <source>
        <strain evidence="13">BS525</strain>
    </source>
</reference>
<feature type="binding site" evidence="9">
    <location>
        <position position="113"/>
    </location>
    <ligand>
        <name>4-amino-2-methyl-5-(diphosphooxymethyl)pyrimidine</name>
        <dbReference type="ChEBI" id="CHEBI:57841"/>
    </ligand>
</feature>
<evidence type="ECO:0000313" key="13">
    <source>
        <dbReference type="EMBL" id="MBT9145191.1"/>
    </source>
</evidence>
<keyword evidence="4 9" id="KW-0460">Magnesium</keyword>
<dbReference type="HAMAP" id="MF_00097">
    <property type="entry name" value="TMP_synthase"/>
    <property type="match status" value="1"/>
</dbReference>
<feature type="binding site" evidence="9">
    <location>
        <begin position="42"/>
        <end position="46"/>
    </location>
    <ligand>
        <name>4-amino-2-methyl-5-(diphosphooxymethyl)pyrimidine</name>
        <dbReference type="ChEBI" id="CHEBI:57841"/>
    </ligand>
</feature>
<dbReference type="Gene3D" id="3.20.20.70">
    <property type="entry name" value="Aldolase class I"/>
    <property type="match status" value="1"/>
</dbReference>
<dbReference type="PANTHER" id="PTHR20857:SF15">
    <property type="entry name" value="THIAMINE-PHOSPHATE SYNTHASE"/>
    <property type="match status" value="1"/>
</dbReference>
<organism evidence="13 14">
    <name type="scientific">Psychracetigena formicireducens</name>
    <dbReference type="NCBI Taxonomy" id="2986056"/>
    <lineage>
        <taxon>Bacteria</taxon>
        <taxon>Bacillati</taxon>
        <taxon>Candidatus Lithacetigenota</taxon>
        <taxon>Candidatus Psychracetigena</taxon>
    </lineage>
</organism>
<dbReference type="PANTHER" id="PTHR20857">
    <property type="entry name" value="THIAMINE-PHOSPHATE PYROPHOSPHORYLASE"/>
    <property type="match status" value="1"/>
</dbReference>
<comment type="pathway">
    <text evidence="1 9 11">Cofactor biosynthesis; thiamine diphosphate biosynthesis; thiamine phosphate from 4-amino-2-methyl-5-diphosphomethylpyrimidine and 4-methyl-5-(2-phosphoethyl)-thiazole: step 1/1.</text>
</comment>
<evidence type="ECO:0000256" key="4">
    <source>
        <dbReference type="ARBA" id="ARBA00022842"/>
    </source>
</evidence>
<evidence type="ECO:0000256" key="5">
    <source>
        <dbReference type="ARBA" id="ARBA00022977"/>
    </source>
</evidence>
<feature type="binding site" evidence="9">
    <location>
        <position position="94"/>
    </location>
    <ligand>
        <name>Mg(2+)</name>
        <dbReference type="ChEBI" id="CHEBI:18420"/>
    </ligand>
</feature>
<evidence type="ECO:0000256" key="9">
    <source>
        <dbReference type="HAMAP-Rule" id="MF_00097"/>
    </source>
</evidence>
<dbReference type="InterPro" id="IPR034291">
    <property type="entry name" value="TMP_synthase"/>
</dbReference>
<keyword evidence="5 9" id="KW-0784">Thiamine biosynthesis</keyword>
<evidence type="ECO:0000256" key="10">
    <source>
        <dbReference type="RuleBase" id="RU003826"/>
    </source>
</evidence>
<evidence type="ECO:0000256" key="2">
    <source>
        <dbReference type="ARBA" id="ARBA00022679"/>
    </source>
</evidence>
<dbReference type="InterPro" id="IPR036206">
    <property type="entry name" value="ThiamineP_synth_sf"/>
</dbReference>
<dbReference type="EMBL" id="QLTW01000059">
    <property type="protein sequence ID" value="MBT9145191.1"/>
    <property type="molecule type" value="Genomic_DNA"/>
</dbReference>
<evidence type="ECO:0000256" key="1">
    <source>
        <dbReference type="ARBA" id="ARBA00005165"/>
    </source>
</evidence>
<dbReference type="CDD" id="cd00564">
    <property type="entry name" value="TMP_TenI"/>
    <property type="match status" value="1"/>
</dbReference>
<dbReference type="GO" id="GO:0000287">
    <property type="term" value="F:magnesium ion binding"/>
    <property type="evidence" value="ECO:0007669"/>
    <property type="project" value="UniProtKB-UniRule"/>
</dbReference>
<dbReference type="InterPro" id="IPR022998">
    <property type="entry name" value="ThiamineP_synth_TenI"/>
</dbReference>
<comment type="similarity">
    <text evidence="9 10">Belongs to the thiamine-phosphate synthase family.</text>
</comment>
<feature type="binding site" evidence="9">
    <location>
        <position position="75"/>
    </location>
    <ligand>
        <name>Mg(2+)</name>
        <dbReference type="ChEBI" id="CHEBI:18420"/>
    </ligand>
</feature>
<dbReference type="GO" id="GO:0009228">
    <property type="term" value="P:thiamine biosynthetic process"/>
    <property type="evidence" value="ECO:0007669"/>
    <property type="project" value="UniProtKB-KW"/>
</dbReference>
<comment type="caution">
    <text evidence="9">Lacks conserved residue(s) required for the propagation of feature annotation.</text>
</comment>
<evidence type="ECO:0000256" key="11">
    <source>
        <dbReference type="RuleBase" id="RU004253"/>
    </source>
</evidence>
<comment type="catalytic activity">
    <reaction evidence="8 9 10">
        <text>2-[(2R,5Z)-2-carboxy-4-methylthiazol-5(2H)-ylidene]ethyl phosphate + 4-amino-2-methyl-5-(diphosphooxymethyl)pyrimidine + 2 H(+) = thiamine phosphate + CO2 + diphosphate</text>
        <dbReference type="Rhea" id="RHEA:47844"/>
        <dbReference type="ChEBI" id="CHEBI:15378"/>
        <dbReference type="ChEBI" id="CHEBI:16526"/>
        <dbReference type="ChEBI" id="CHEBI:33019"/>
        <dbReference type="ChEBI" id="CHEBI:37575"/>
        <dbReference type="ChEBI" id="CHEBI:57841"/>
        <dbReference type="ChEBI" id="CHEBI:62899"/>
        <dbReference type="EC" id="2.5.1.3"/>
    </reaction>
</comment>
<dbReference type="InterPro" id="IPR013785">
    <property type="entry name" value="Aldolase_TIM"/>
</dbReference>
<evidence type="ECO:0000256" key="7">
    <source>
        <dbReference type="ARBA" id="ARBA00047851"/>
    </source>
</evidence>
<comment type="catalytic activity">
    <reaction evidence="7 9 10">
        <text>2-(2-carboxy-4-methylthiazol-5-yl)ethyl phosphate + 4-amino-2-methyl-5-(diphosphooxymethyl)pyrimidine + 2 H(+) = thiamine phosphate + CO2 + diphosphate</text>
        <dbReference type="Rhea" id="RHEA:47848"/>
        <dbReference type="ChEBI" id="CHEBI:15378"/>
        <dbReference type="ChEBI" id="CHEBI:16526"/>
        <dbReference type="ChEBI" id="CHEBI:33019"/>
        <dbReference type="ChEBI" id="CHEBI:37575"/>
        <dbReference type="ChEBI" id="CHEBI:57841"/>
        <dbReference type="ChEBI" id="CHEBI:62890"/>
        <dbReference type="EC" id="2.5.1.3"/>
    </reaction>
</comment>
<evidence type="ECO:0000313" key="14">
    <source>
        <dbReference type="Proteomes" id="UP000811545"/>
    </source>
</evidence>
<dbReference type="NCBIfam" id="TIGR00693">
    <property type="entry name" value="thiE"/>
    <property type="match status" value="1"/>
</dbReference>
<accession>A0A9E2BII1</accession>
<dbReference type="GO" id="GO:0004789">
    <property type="term" value="F:thiamine-phosphate diphosphorylase activity"/>
    <property type="evidence" value="ECO:0007669"/>
    <property type="project" value="UniProtKB-UniRule"/>
</dbReference>
<dbReference type="AlphaFoldDB" id="A0A9E2BII1"/>
<sequence length="219" mass="23883">MIAKNSNNYYKFQVITDEGNIPDRTHLEIATAGCEGGATLIQFRDKQSSSLRMYEVAREIRKITRKKKVCFIINDRLDLAMAVDAEGVHLGQTDLPIQIARHIWGKDKIYGASASNLEELNKAIKDGADYIGFGPIYGGRIVYEVKPDAASPSGIEVLKKAVSTTTIPIIGIGGITEENIEEVIQAGVKGIAVVAAVAWAEDMKEAASRLRNIIDLNLP</sequence>
<comment type="catalytic activity">
    <reaction evidence="6 9 10">
        <text>4-methyl-5-(2-phosphooxyethyl)-thiazole + 4-amino-2-methyl-5-(diphosphooxymethyl)pyrimidine + H(+) = thiamine phosphate + diphosphate</text>
        <dbReference type="Rhea" id="RHEA:22328"/>
        <dbReference type="ChEBI" id="CHEBI:15378"/>
        <dbReference type="ChEBI" id="CHEBI:33019"/>
        <dbReference type="ChEBI" id="CHEBI:37575"/>
        <dbReference type="ChEBI" id="CHEBI:57841"/>
        <dbReference type="ChEBI" id="CHEBI:58296"/>
        <dbReference type="EC" id="2.5.1.3"/>
    </reaction>
</comment>
<dbReference type="Proteomes" id="UP000811545">
    <property type="component" value="Unassembled WGS sequence"/>
</dbReference>
<evidence type="ECO:0000256" key="3">
    <source>
        <dbReference type="ARBA" id="ARBA00022723"/>
    </source>
</evidence>
<gene>
    <name evidence="9 13" type="primary">thiE</name>
    <name evidence="13" type="ORF">DDT42_01061</name>
</gene>
<dbReference type="Pfam" id="PF02581">
    <property type="entry name" value="TMP-TENI"/>
    <property type="match status" value="1"/>
</dbReference>
<comment type="function">
    <text evidence="9">Condenses 4-methyl-5-(beta-hydroxyethyl)thiazole monophosphate (THZ-P) and 2-methyl-4-amino-5-hydroxymethyl pyrimidine pyrophosphate (HMP-PP) to form thiamine monophosphate (TMP).</text>
</comment>
<comment type="caution">
    <text evidence="13">The sequence shown here is derived from an EMBL/GenBank/DDBJ whole genome shotgun (WGS) entry which is preliminary data.</text>
</comment>
<feature type="domain" description="Thiamine phosphate synthase/TenI" evidence="12">
    <location>
        <begin position="14"/>
        <end position="197"/>
    </location>
</feature>
<keyword evidence="3 9" id="KW-0479">Metal-binding</keyword>
<keyword evidence="2 9" id="KW-0808">Transferase</keyword>
<name>A0A9E2BII1_PSYF1</name>
<dbReference type="FunFam" id="3.20.20.70:FF:000096">
    <property type="entry name" value="Thiamine-phosphate synthase"/>
    <property type="match status" value="1"/>
</dbReference>
<dbReference type="EC" id="2.5.1.3" evidence="9"/>
<feature type="binding site" evidence="9">
    <location>
        <position position="174"/>
    </location>
    <ligand>
        <name>2-[(2R,5Z)-2-carboxy-4-methylthiazol-5(2H)-ylidene]ethyl phosphate</name>
        <dbReference type="ChEBI" id="CHEBI:62899"/>
    </ligand>
</feature>
<feature type="binding site" evidence="9">
    <location>
        <position position="74"/>
    </location>
    <ligand>
        <name>4-amino-2-methyl-5-(diphosphooxymethyl)pyrimidine</name>
        <dbReference type="ChEBI" id="CHEBI:57841"/>
    </ligand>
</feature>
<proteinExistence type="inferred from homology"/>
<evidence type="ECO:0000259" key="12">
    <source>
        <dbReference type="Pfam" id="PF02581"/>
    </source>
</evidence>
<evidence type="ECO:0000256" key="6">
    <source>
        <dbReference type="ARBA" id="ARBA00047334"/>
    </source>
</evidence>
<dbReference type="GO" id="GO:0005737">
    <property type="term" value="C:cytoplasm"/>
    <property type="evidence" value="ECO:0007669"/>
    <property type="project" value="TreeGrafter"/>
</dbReference>
<comment type="cofactor">
    <cofactor evidence="9">
        <name>Mg(2+)</name>
        <dbReference type="ChEBI" id="CHEBI:18420"/>
    </cofactor>
    <text evidence="9">Binds 1 Mg(2+) ion per subunit.</text>
</comment>
<evidence type="ECO:0000256" key="8">
    <source>
        <dbReference type="ARBA" id="ARBA00047883"/>
    </source>
</evidence>